<dbReference type="EnsemblPlants" id="Solyc01g081590.3.1">
    <property type="protein sequence ID" value="Solyc01g081590.3.1"/>
    <property type="gene ID" value="Solyc01g081590.3"/>
</dbReference>
<evidence type="ECO:0000256" key="2">
    <source>
        <dbReference type="ARBA" id="ARBA00022448"/>
    </source>
</evidence>
<dbReference type="Gramene" id="Solyc01g081590.3.1">
    <property type="protein sequence ID" value="Solyc01g081590.3.1"/>
    <property type="gene ID" value="Solyc01g081590.3"/>
</dbReference>
<dbReference type="STRING" id="4081.A0A3Q7EI73"/>
<sequence length="130" mass="14191">NPNILNFTMKPTYPFVTLFLLLFILILQTYNSQADNIKCDNIERALRPCMVFFKGGSGVTGIPPYACCAGALTLSQIANNTANRSAVCRCVQSAIKDLRISDATAKALPHRCGITLPFTFSPYVKCPGIK</sequence>
<evidence type="ECO:0000259" key="5">
    <source>
        <dbReference type="Pfam" id="PF14368"/>
    </source>
</evidence>
<dbReference type="PaxDb" id="4081-Solyc01g081590.2.1"/>
<dbReference type="PRINTS" id="PR00382">
    <property type="entry name" value="LIPIDTRNSFER"/>
</dbReference>
<dbReference type="Gene3D" id="1.10.110.10">
    <property type="entry name" value="Plant lipid-transfer and hydrophobic proteins"/>
    <property type="match status" value="1"/>
</dbReference>
<organism evidence="6">
    <name type="scientific">Solanum lycopersicum</name>
    <name type="common">Tomato</name>
    <name type="synonym">Lycopersicon esculentum</name>
    <dbReference type="NCBI Taxonomy" id="4081"/>
    <lineage>
        <taxon>Eukaryota</taxon>
        <taxon>Viridiplantae</taxon>
        <taxon>Streptophyta</taxon>
        <taxon>Embryophyta</taxon>
        <taxon>Tracheophyta</taxon>
        <taxon>Spermatophyta</taxon>
        <taxon>Magnoliopsida</taxon>
        <taxon>eudicotyledons</taxon>
        <taxon>Gunneridae</taxon>
        <taxon>Pentapetalae</taxon>
        <taxon>asterids</taxon>
        <taxon>lamiids</taxon>
        <taxon>Solanales</taxon>
        <taxon>Solanaceae</taxon>
        <taxon>Solanoideae</taxon>
        <taxon>Solaneae</taxon>
        <taxon>Solanum</taxon>
        <taxon>Solanum subgen. Lycopersicon</taxon>
    </lineage>
</organism>
<dbReference type="GO" id="GO:0006869">
    <property type="term" value="P:lipid transport"/>
    <property type="evidence" value="ECO:0007669"/>
    <property type="project" value="InterPro"/>
</dbReference>
<keyword evidence="2" id="KW-0813">Transport</keyword>
<feature type="domain" description="Bifunctional inhibitor/plant lipid transfer protein/seed storage helical" evidence="5">
    <location>
        <begin position="29"/>
        <end position="118"/>
    </location>
</feature>
<feature type="signal peptide" evidence="4">
    <location>
        <begin position="1"/>
        <end position="34"/>
    </location>
</feature>
<dbReference type="AlphaFoldDB" id="A0A3Q7EI73"/>
<name>A0A3Q7EI73_SOLLC</name>
<keyword evidence="7" id="KW-1185">Reference proteome</keyword>
<comment type="similarity">
    <text evidence="1">Belongs to the plant LTP family.</text>
</comment>
<protein>
    <recommendedName>
        <fullName evidence="5">Bifunctional inhibitor/plant lipid transfer protein/seed storage helical domain-containing protein</fullName>
    </recommendedName>
</protein>
<reference evidence="6" key="1">
    <citation type="journal article" date="2012" name="Nature">
        <title>The tomato genome sequence provides insights into fleshy fruit evolution.</title>
        <authorList>
            <consortium name="Tomato Genome Consortium"/>
        </authorList>
    </citation>
    <scope>NUCLEOTIDE SEQUENCE [LARGE SCALE GENOMIC DNA]</scope>
    <source>
        <strain evidence="6">cv. Heinz 1706</strain>
    </source>
</reference>
<dbReference type="Proteomes" id="UP000004994">
    <property type="component" value="Chromosome 1"/>
</dbReference>
<dbReference type="InParanoid" id="A0A3Q7EI73"/>
<accession>A0A3Q7EI73</accession>
<evidence type="ECO:0000313" key="7">
    <source>
        <dbReference type="Proteomes" id="UP000004994"/>
    </source>
</evidence>
<proteinExistence type="inferred from homology"/>
<dbReference type="InterPro" id="IPR016140">
    <property type="entry name" value="Bifunc_inhib/LTP/seed_store"/>
</dbReference>
<dbReference type="InterPro" id="IPR000528">
    <property type="entry name" value="Plant_nsLTP"/>
</dbReference>
<evidence type="ECO:0000256" key="4">
    <source>
        <dbReference type="SAM" id="SignalP"/>
    </source>
</evidence>
<dbReference type="InterPro" id="IPR036312">
    <property type="entry name" value="Bifun_inhib/LTP/seed_sf"/>
</dbReference>
<evidence type="ECO:0000256" key="1">
    <source>
        <dbReference type="ARBA" id="ARBA00009748"/>
    </source>
</evidence>
<dbReference type="OMA" id="MKPTYPF"/>
<dbReference type="CDD" id="cd01960">
    <property type="entry name" value="nsLTP1"/>
    <property type="match status" value="1"/>
</dbReference>
<dbReference type="Pfam" id="PF14368">
    <property type="entry name" value="LTP_2"/>
    <property type="match status" value="1"/>
</dbReference>
<keyword evidence="4" id="KW-0732">Signal</keyword>
<keyword evidence="3" id="KW-0446">Lipid-binding</keyword>
<reference evidence="6" key="2">
    <citation type="submission" date="2019-01" db="UniProtKB">
        <authorList>
            <consortium name="EnsemblPlants"/>
        </authorList>
    </citation>
    <scope>IDENTIFICATION</scope>
    <source>
        <strain evidence="6">cv. Heinz 1706</strain>
    </source>
</reference>
<dbReference type="GO" id="GO:0008289">
    <property type="term" value="F:lipid binding"/>
    <property type="evidence" value="ECO:0007669"/>
    <property type="project" value="UniProtKB-KW"/>
</dbReference>
<dbReference type="PANTHER" id="PTHR33076">
    <property type="entry name" value="NON-SPECIFIC LIPID-TRANSFER PROTEIN 2-RELATED"/>
    <property type="match status" value="1"/>
</dbReference>
<feature type="chain" id="PRO_5018755660" description="Bifunctional inhibitor/plant lipid transfer protein/seed storage helical domain-containing protein" evidence="4">
    <location>
        <begin position="35"/>
        <end position="130"/>
    </location>
</feature>
<evidence type="ECO:0000313" key="6">
    <source>
        <dbReference type="EnsemblPlants" id="Solyc01g081590.3.1"/>
    </source>
</evidence>
<evidence type="ECO:0000256" key="3">
    <source>
        <dbReference type="ARBA" id="ARBA00023121"/>
    </source>
</evidence>
<dbReference type="SUPFAM" id="SSF47699">
    <property type="entry name" value="Bifunctional inhibitor/lipid-transfer protein/seed storage 2S albumin"/>
    <property type="match status" value="1"/>
</dbReference>